<evidence type="ECO:0000313" key="6">
    <source>
        <dbReference type="Proteomes" id="UP001302126"/>
    </source>
</evidence>
<keyword evidence="2" id="KW-0040">ANK repeat</keyword>
<dbReference type="Pfam" id="PF17111">
    <property type="entry name" value="PigL_N"/>
    <property type="match status" value="1"/>
</dbReference>
<dbReference type="Proteomes" id="UP001302126">
    <property type="component" value="Unassembled WGS sequence"/>
</dbReference>
<accession>A0AAN6WM27</accession>
<gene>
    <name evidence="5" type="ORF">QBC35DRAFT_58000</name>
</gene>
<dbReference type="Gene3D" id="3.40.50.300">
    <property type="entry name" value="P-loop containing nucleotide triphosphate hydrolases"/>
    <property type="match status" value="1"/>
</dbReference>
<feature type="domain" description="Nephrocystin 3-like N-terminal" evidence="4">
    <location>
        <begin position="196"/>
        <end position="360"/>
    </location>
</feature>
<dbReference type="InterPro" id="IPR036770">
    <property type="entry name" value="Ankyrin_rpt-contain_sf"/>
</dbReference>
<feature type="repeat" description="ANK" evidence="2">
    <location>
        <begin position="771"/>
        <end position="803"/>
    </location>
</feature>
<dbReference type="SUPFAM" id="SSF52540">
    <property type="entry name" value="P-loop containing nucleoside triphosphate hydrolases"/>
    <property type="match status" value="1"/>
</dbReference>
<feature type="domain" description="Azaphilone pigments biosynthesis cluster protein L N-terminal" evidence="3">
    <location>
        <begin position="1"/>
        <end position="158"/>
    </location>
</feature>
<dbReference type="Pfam" id="PF24883">
    <property type="entry name" value="NPHP3_N"/>
    <property type="match status" value="1"/>
</dbReference>
<protein>
    <recommendedName>
        <fullName evidence="7">NACHT domain-containing protein</fullName>
    </recommendedName>
</protein>
<dbReference type="PROSITE" id="PS50088">
    <property type="entry name" value="ANK_REPEAT"/>
    <property type="match status" value="1"/>
</dbReference>
<dbReference type="Gene3D" id="1.25.40.20">
    <property type="entry name" value="Ankyrin repeat-containing domain"/>
    <property type="match status" value="1"/>
</dbReference>
<dbReference type="PANTHER" id="PTHR10039">
    <property type="entry name" value="AMELOGENIN"/>
    <property type="match status" value="1"/>
</dbReference>
<evidence type="ECO:0000256" key="2">
    <source>
        <dbReference type="PROSITE-ProRule" id="PRU00023"/>
    </source>
</evidence>
<evidence type="ECO:0000313" key="5">
    <source>
        <dbReference type="EMBL" id="KAK4184425.1"/>
    </source>
</evidence>
<reference evidence="5" key="2">
    <citation type="submission" date="2023-05" db="EMBL/GenBank/DDBJ databases">
        <authorList>
            <consortium name="Lawrence Berkeley National Laboratory"/>
            <person name="Steindorff A."/>
            <person name="Hensen N."/>
            <person name="Bonometti L."/>
            <person name="Westerberg I."/>
            <person name="Brannstrom I.O."/>
            <person name="Guillou S."/>
            <person name="Cros-Aarteil S."/>
            <person name="Calhoun S."/>
            <person name="Haridas S."/>
            <person name="Kuo A."/>
            <person name="Mondo S."/>
            <person name="Pangilinan J."/>
            <person name="Riley R."/>
            <person name="Labutti K."/>
            <person name="Andreopoulos B."/>
            <person name="Lipzen A."/>
            <person name="Chen C."/>
            <person name="Yanf M."/>
            <person name="Daum C."/>
            <person name="Ng V."/>
            <person name="Clum A."/>
            <person name="Ohm R."/>
            <person name="Martin F."/>
            <person name="Silar P."/>
            <person name="Natvig D."/>
            <person name="Lalanne C."/>
            <person name="Gautier V."/>
            <person name="Ament-Velasquez S.L."/>
            <person name="Kruys A."/>
            <person name="Hutchinson M.I."/>
            <person name="Powell A.J."/>
            <person name="Barry K."/>
            <person name="Miller A.N."/>
            <person name="Grigoriev I.V."/>
            <person name="Debuchy R."/>
            <person name="Gladieux P."/>
            <person name="Thoren M.H."/>
            <person name="Johannesson H."/>
        </authorList>
    </citation>
    <scope>NUCLEOTIDE SEQUENCE</scope>
    <source>
        <strain evidence="5">PSN309</strain>
    </source>
</reference>
<comment type="caution">
    <text evidence="5">The sequence shown here is derived from an EMBL/GenBank/DDBJ whole genome shotgun (WGS) entry which is preliminary data.</text>
</comment>
<dbReference type="SUPFAM" id="SSF48403">
    <property type="entry name" value="Ankyrin repeat"/>
    <property type="match status" value="1"/>
</dbReference>
<dbReference type="InterPro" id="IPR027417">
    <property type="entry name" value="P-loop_NTPase"/>
</dbReference>
<sequence>MEALGVAASIIAVVQISSQVISLCAKYIESVEDAPKDLRHILIEVSALKGLFEPLKILVGFDTETAVLEAQLSAPVDGCLNVVQQLDALIRLPATICDDDQPRGKRRRLANLKIQLAWPLKQERAKRLLDLLSVYKSTINLLLSSHGISQLQRISQDMRAFRSDLDEVARAKILNWVVTVNPSINHNQALDLHQDGTCEWVSDSEEWRQWTKGVIHNSGPRGMWVYGIPGSGKTILASFLTMKMKVILGDSPQVAMVYYYCHHARNHDELPHFLRWLLGQICRRAEYIPEPLRHWYEADLQPQLDDLVGALKMMVPRFEKILVLIDAVDESQKRERLAEFLNQLATSNEYSPFHIVVTSRKEVDIERHIGQFICLSMSNSLVDRDIDTYIQGQLDTDRALKRWSEGLRSHVRETLVSKANGMFRLVVCQLQILKKVPLESGVKKALQQLPETLDETYERILSSIPSECTHIVWRALCLLGTISMVPIRPLRSFVSTDDSDDETMEDEIDEEVFLEIMGSLLILTEPADDKPHEGRLVRLAHYTVKEYLESTRAAHSPTASTFFLPSSRAIGYSFRIVLRTLSTEPPQSSASWRIFRQYCKKHWDDVLQLADPVIAGDPSLSQLTFMAMDPRSPNYYRLIPKDSAWKELGSKRYAFVDEFPHRPDVAVLINLIRKNLYATTAAFLLQYSPRQLADLCTFEAEGMEKRPLVGWLARDHHDKYLLLLLDRAGSEFHYDRACLLVWAMELYNDYGVSETLSTLLSAKVPVNPSNTRITPLQIAVRRIRAADVRILLEEGADPNAVGERNGWAPSRLFGMTDGGQSPLFIIRGIKNGAIPGKGWIDAQHTHRQIVVIEELLVKAGGREFCKWGGPETNVPAIPEVPVAFEEEID</sequence>
<dbReference type="InterPro" id="IPR002110">
    <property type="entry name" value="Ankyrin_rpt"/>
</dbReference>
<organism evidence="5 6">
    <name type="scientific">Podospora australis</name>
    <dbReference type="NCBI Taxonomy" id="1536484"/>
    <lineage>
        <taxon>Eukaryota</taxon>
        <taxon>Fungi</taxon>
        <taxon>Dikarya</taxon>
        <taxon>Ascomycota</taxon>
        <taxon>Pezizomycotina</taxon>
        <taxon>Sordariomycetes</taxon>
        <taxon>Sordariomycetidae</taxon>
        <taxon>Sordariales</taxon>
        <taxon>Podosporaceae</taxon>
        <taxon>Podospora</taxon>
    </lineage>
</organism>
<evidence type="ECO:0000259" key="4">
    <source>
        <dbReference type="Pfam" id="PF24883"/>
    </source>
</evidence>
<dbReference type="EMBL" id="MU864489">
    <property type="protein sequence ID" value="KAK4184425.1"/>
    <property type="molecule type" value="Genomic_DNA"/>
</dbReference>
<evidence type="ECO:0000259" key="3">
    <source>
        <dbReference type="Pfam" id="PF17111"/>
    </source>
</evidence>
<dbReference type="AlphaFoldDB" id="A0AAN6WM27"/>
<keyword evidence="6" id="KW-1185">Reference proteome</keyword>
<proteinExistence type="predicted"/>
<reference evidence="5" key="1">
    <citation type="journal article" date="2023" name="Mol. Phylogenet. Evol.">
        <title>Genome-scale phylogeny and comparative genomics of the fungal order Sordariales.</title>
        <authorList>
            <person name="Hensen N."/>
            <person name="Bonometti L."/>
            <person name="Westerberg I."/>
            <person name="Brannstrom I.O."/>
            <person name="Guillou S."/>
            <person name="Cros-Aarteil S."/>
            <person name="Calhoun S."/>
            <person name="Haridas S."/>
            <person name="Kuo A."/>
            <person name="Mondo S."/>
            <person name="Pangilinan J."/>
            <person name="Riley R."/>
            <person name="LaButti K."/>
            <person name="Andreopoulos B."/>
            <person name="Lipzen A."/>
            <person name="Chen C."/>
            <person name="Yan M."/>
            <person name="Daum C."/>
            <person name="Ng V."/>
            <person name="Clum A."/>
            <person name="Steindorff A."/>
            <person name="Ohm R.A."/>
            <person name="Martin F."/>
            <person name="Silar P."/>
            <person name="Natvig D.O."/>
            <person name="Lalanne C."/>
            <person name="Gautier V."/>
            <person name="Ament-Velasquez S.L."/>
            <person name="Kruys A."/>
            <person name="Hutchinson M.I."/>
            <person name="Powell A.J."/>
            <person name="Barry K."/>
            <person name="Miller A.N."/>
            <person name="Grigoriev I.V."/>
            <person name="Debuchy R."/>
            <person name="Gladieux P."/>
            <person name="Hiltunen Thoren M."/>
            <person name="Johannesson H."/>
        </authorList>
    </citation>
    <scope>NUCLEOTIDE SEQUENCE</scope>
    <source>
        <strain evidence="5">PSN309</strain>
    </source>
</reference>
<evidence type="ECO:0008006" key="7">
    <source>
        <dbReference type="Google" id="ProtNLM"/>
    </source>
</evidence>
<dbReference type="InterPro" id="IPR056884">
    <property type="entry name" value="NPHP3-like_N"/>
</dbReference>
<evidence type="ECO:0000256" key="1">
    <source>
        <dbReference type="ARBA" id="ARBA00022737"/>
    </source>
</evidence>
<dbReference type="PANTHER" id="PTHR10039:SF16">
    <property type="entry name" value="GPI INOSITOL-DEACYLASE"/>
    <property type="match status" value="1"/>
</dbReference>
<name>A0AAN6WM27_9PEZI</name>
<keyword evidence="1" id="KW-0677">Repeat</keyword>
<dbReference type="InterPro" id="IPR031348">
    <property type="entry name" value="PigL_N"/>
</dbReference>